<protein>
    <submittedName>
        <fullName evidence="2">3-keto-5-aminohexanoate cleavage protein</fullName>
    </submittedName>
</protein>
<name>A0ABP5Y9Y3_9MICO</name>
<dbReference type="PANTHER" id="PTHR37418">
    <property type="entry name" value="3-KETO-5-AMINOHEXANOATE CLEAVAGE ENZYME-RELATED"/>
    <property type="match status" value="1"/>
</dbReference>
<reference evidence="3" key="1">
    <citation type="journal article" date="2019" name="Int. J. Syst. Evol. Microbiol.">
        <title>The Global Catalogue of Microorganisms (GCM) 10K type strain sequencing project: providing services to taxonomists for standard genome sequencing and annotation.</title>
        <authorList>
            <consortium name="The Broad Institute Genomics Platform"/>
            <consortium name="The Broad Institute Genome Sequencing Center for Infectious Disease"/>
            <person name="Wu L."/>
            <person name="Ma J."/>
        </authorList>
    </citation>
    <scope>NUCLEOTIDE SEQUENCE [LARGE SCALE GENOMIC DNA]</scope>
    <source>
        <strain evidence="3">JCM 16259</strain>
    </source>
</reference>
<dbReference type="PANTHER" id="PTHR37418:SF1">
    <property type="entry name" value="3-KETO-5-AMINOHEXANOATE CLEAVAGE PROTEIN"/>
    <property type="match status" value="1"/>
</dbReference>
<feature type="region of interest" description="Disordered" evidence="1">
    <location>
        <begin position="1"/>
        <end position="21"/>
    </location>
</feature>
<dbReference type="InterPro" id="IPR008567">
    <property type="entry name" value="BKACE"/>
</dbReference>
<evidence type="ECO:0000313" key="3">
    <source>
        <dbReference type="Proteomes" id="UP001500730"/>
    </source>
</evidence>
<dbReference type="InterPro" id="IPR013785">
    <property type="entry name" value="Aldolase_TIM"/>
</dbReference>
<dbReference type="Pfam" id="PF05853">
    <property type="entry name" value="BKACE"/>
    <property type="match status" value="1"/>
</dbReference>
<dbReference type="EMBL" id="BAAARE010000003">
    <property type="protein sequence ID" value="GAA2474780.1"/>
    <property type="molecule type" value="Genomic_DNA"/>
</dbReference>
<keyword evidence="3" id="KW-1185">Reference proteome</keyword>
<gene>
    <name evidence="2" type="ORF">GCM10009858_10150</name>
</gene>
<accession>A0ABP5Y9Y3</accession>
<proteinExistence type="predicted"/>
<dbReference type="RefSeq" id="WP_344253548.1">
    <property type="nucleotide sequence ID" value="NZ_BAAARE010000003.1"/>
</dbReference>
<dbReference type="Proteomes" id="UP001500730">
    <property type="component" value="Unassembled WGS sequence"/>
</dbReference>
<evidence type="ECO:0000313" key="2">
    <source>
        <dbReference type="EMBL" id="GAA2474780.1"/>
    </source>
</evidence>
<sequence>MIKACLNGDRTRGQHPHVPQTPDELARAAADAVAAGASMVHVHPRDDSGSETLEARHVVEVVGAIKAATPGLRVSVSTRDGIVASARHKLSHVSDWPSPQLGGPDCASVNWHEEGAVEIATALHDKGIGVEAGIWTPEAATRFVGTGWPGQVERVLVEVIPGATPGSDGPLAAERVLAALGRSTAPVLVHGEEQWAWTVLRWAQAAGHDLRIGLEDVCHLPDGREARDSAELVAATVRTEPHAPSPRPVGDASG</sequence>
<evidence type="ECO:0000256" key="1">
    <source>
        <dbReference type="SAM" id="MobiDB-lite"/>
    </source>
</evidence>
<comment type="caution">
    <text evidence="2">The sequence shown here is derived from an EMBL/GenBank/DDBJ whole genome shotgun (WGS) entry which is preliminary data.</text>
</comment>
<organism evidence="2 3">
    <name type="scientific">Terrabacter carboxydivorans</name>
    <dbReference type="NCBI Taxonomy" id="619730"/>
    <lineage>
        <taxon>Bacteria</taxon>
        <taxon>Bacillati</taxon>
        <taxon>Actinomycetota</taxon>
        <taxon>Actinomycetes</taxon>
        <taxon>Micrococcales</taxon>
        <taxon>Intrasporangiaceae</taxon>
        <taxon>Terrabacter</taxon>
    </lineage>
</organism>
<dbReference type="Gene3D" id="3.20.20.70">
    <property type="entry name" value="Aldolase class I"/>
    <property type="match status" value="1"/>
</dbReference>